<reference evidence="2 3" key="1">
    <citation type="submission" date="2023-07" db="EMBL/GenBank/DDBJ databases">
        <title>Genomic Encyclopedia of Type Strains, Phase IV (KMG-IV): sequencing the most valuable type-strain genomes for metagenomic binning, comparative biology and taxonomic classification.</title>
        <authorList>
            <person name="Goeker M."/>
        </authorList>
    </citation>
    <scope>NUCLEOTIDE SEQUENCE [LARGE SCALE GENOMIC DNA]</scope>
    <source>
        <strain evidence="2 3">B6-8</strain>
    </source>
</reference>
<dbReference type="EMBL" id="JAUSVO010000003">
    <property type="protein sequence ID" value="MDQ0437959.1"/>
    <property type="molecule type" value="Genomic_DNA"/>
</dbReference>
<protein>
    <recommendedName>
        <fullName evidence="1">Phage neck terminator protein gp12-like domain-containing protein</fullName>
    </recommendedName>
</protein>
<keyword evidence="3" id="KW-1185">Reference proteome</keyword>
<organism evidence="2 3">
    <name type="scientific">Kaistia dalseonensis</name>
    <dbReference type="NCBI Taxonomy" id="410840"/>
    <lineage>
        <taxon>Bacteria</taxon>
        <taxon>Pseudomonadati</taxon>
        <taxon>Pseudomonadota</taxon>
        <taxon>Alphaproteobacteria</taxon>
        <taxon>Hyphomicrobiales</taxon>
        <taxon>Kaistiaceae</taxon>
        <taxon>Kaistia</taxon>
    </lineage>
</organism>
<evidence type="ECO:0000259" key="1">
    <source>
        <dbReference type="Pfam" id="PF23961"/>
    </source>
</evidence>
<name>A0ABU0H6N3_9HYPH</name>
<dbReference type="InterPro" id="IPR057087">
    <property type="entry name" value="Gp12-like"/>
</dbReference>
<comment type="caution">
    <text evidence="2">The sequence shown here is derived from an EMBL/GenBank/DDBJ whole genome shotgun (WGS) entry which is preliminary data.</text>
</comment>
<evidence type="ECO:0000313" key="2">
    <source>
        <dbReference type="EMBL" id="MDQ0437959.1"/>
    </source>
</evidence>
<evidence type="ECO:0000313" key="3">
    <source>
        <dbReference type="Proteomes" id="UP001241603"/>
    </source>
</evidence>
<dbReference type="Proteomes" id="UP001241603">
    <property type="component" value="Unassembled WGS sequence"/>
</dbReference>
<dbReference type="RefSeq" id="WP_266348884.1">
    <property type="nucleotide sequence ID" value="NZ_JAPKNG010000003.1"/>
</dbReference>
<feature type="domain" description="Phage neck terminator protein gp12-like" evidence="1">
    <location>
        <begin position="10"/>
        <end position="160"/>
    </location>
</feature>
<dbReference type="Pfam" id="PF23961">
    <property type="entry name" value="Phage_tail_terminator_9"/>
    <property type="match status" value="1"/>
</dbReference>
<sequence>MAGITGLPGDLVRPRWQPIPPQQPAADMTWAAVGIVRATPDANASIMHIPSDAGGDGADHMQRHETIEALASFYGPSASANAARLRDGLALPQNRDMIRTATTDAGVDIGMSFIECGTVISVPDLVNQTWLRRCDLPLVFRRRVDRVYPVLNLLSAEGTIEADSGHMQSWATEPST</sequence>
<gene>
    <name evidence="2" type="ORF">QO014_002351</name>
</gene>
<proteinExistence type="predicted"/>
<accession>A0ABU0H6N3</accession>